<evidence type="ECO:0000256" key="3">
    <source>
        <dbReference type="ARBA" id="ARBA00022692"/>
    </source>
</evidence>
<keyword evidence="5 6" id="KW-0472">Membrane</keyword>
<comment type="subcellular location">
    <subcellularLocation>
        <location evidence="6">Golgi apparatus membrane</location>
        <topology evidence="6">Multi-pass membrane protein</topology>
    </subcellularLocation>
    <subcellularLocation>
        <location evidence="1">Membrane</location>
        <topology evidence="1">Multi-pass membrane protein</topology>
    </subcellularLocation>
</comment>
<reference evidence="8 9" key="1">
    <citation type="submission" date="2023-09" db="EMBL/GenBank/DDBJ databases">
        <title>Multi-omics analysis of a traditional fermented food reveals byproduct-associated fungal strains for waste-to-food upcycling.</title>
        <authorList>
            <consortium name="Lawrence Berkeley National Laboratory"/>
            <person name="Rekdal V.M."/>
            <person name="Villalobos-Escobedo J.M."/>
            <person name="Rodriguez-Valeron N."/>
            <person name="Garcia M.O."/>
            <person name="Vasquez D.P."/>
            <person name="Damayanti I."/>
            <person name="Sorensen P.M."/>
            <person name="Baidoo E.E."/>
            <person name="De Carvalho A.C."/>
            <person name="Riley R."/>
            <person name="Lipzen A."/>
            <person name="He G."/>
            <person name="Yan M."/>
            <person name="Haridas S."/>
            <person name="Daum C."/>
            <person name="Yoshinaga Y."/>
            <person name="Ng V."/>
            <person name="Grigoriev I.V."/>
            <person name="Munk R."/>
            <person name="Nuraida L."/>
            <person name="Wijaya C.H."/>
            <person name="Morales P.-C."/>
            <person name="Keasling J.D."/>
        </authorList>
    </citation>
    <scope>NUCLEOTIDE SEQUENCE [LARGE SCALE GENOMIC DNA]</scope>
    <source>
        <strain evidence="8 9">FGSC 2613</strain>
    </source>
</reference>
<evidence type="ECO:0000313" key="8">
    <source>
        <dbReference type="EMBL" id="KAL0469723.1"/>
    </source>
</evidence>
<evidence type="ECO:0000256" key="4">
    <source>
        <dbReference type="ARBA" id="ARBA00022989"/>
    </source>
</evidence>
<evidence type="ECO:0000256" key="6">
    <source>
        <dbReference type="RuleBase" id="RU361264"/>
    </source>
</evidence>
<name>A0ABR3DBS8_NEUIN</name>
<sequence>MSQYYGAPPNQGYAPSNAQNLQFYPSSYTQPVSGHATPSQAAYGYGGPSSSGSYGVGTGGFSSGFGGSSAAGGVSGRMGEQGGLRTGWLAAFSTEGYEGEPPLLEELGVNFGHIRSKTLAVLNPFGRIDQHLMDDSDMAGPVLFFFLMGTFLLLSGRVHFGYIYGLALFGSISLHVILSLMAPSAGGVPSSSSASVSGPAGPGGAPAQAYSSYPGPSATSISSASMSSAADHDHSAGRSTLTFARSASVLGYCLLPLVATSLVGIVVPMDTPLGIVLTSAAILWSTYSASGIFCAVSRMRSMRALVAYPLALFYVGFGIMSVFSSKGSGSFAKVGTASSL</sequence>
<organism evidence="8 9">
    <name type="scientific">Neurospora intermedia</name>
    <dbReference type="NCBI Taxonomy" id="5142"/>
    <lineage>
        <taxon>Eukaryota</taxon>
        <taxon>Fungi</taxon>
        <taxon>Dikarya</taxon>
        <taxon>Ascomycota</taxon>
        <taxon>Pezizomycotina</taxon>
        <taxon>Sordariomycetes</taxon>
        <taxon>Sordariomycetidae</taxon>
        <taxon>Sordariales</taxon>
        <taxon>Sordariaceae</taxon>
        <taxon>Neurospora</taxon>
    </lineage>
</organism>
<comment type="caution">
    <text evidence="8">The sequence shown here is derived from an EMBL/GenBank/DDBJ whole genome shotgun (WGS) entry which is preliminary data.</text>
</comment>
<feature type="transmembrane region" description="Helical" evidence="6">
    <location>
        <begin position="305"/>
        <end position="323"/>
    </location>
</feature>
<dbReference type="Proteomes" id="UP001451303">
    <property type="component" value="Unassembled WGS sequence"/>
</dbReference>
<dbReference type="InterPro" id="IPR006977">
    <property type="entry name" value="Yip1_dom"/>
</dbReference>
<feature type="domain" description="Yip1" evidence="7">
    <location>
        <begin position="242"/>
        <end position="319"/>
    </location>
</feature>
<evidence type="ECO:0000256" key="1">
    <source>
        <dbReference type="ARBA" id="ARBA00004141"/>
    </source>
</evidence>
<feature type="transmembrane region" description="Helical" evidence="6">
    <location>
        <begin position="162"/>
        <end position="182"/>
    </location>
</feature>
<dbReference type="PANTHER" id="PTHR21236">
    <property type="entry name" value="GOLGI MEMBRANE PROTEIN YIP1"/>
    <property type="match status" value="1"/>
</dbReference>
<keyword evidence="4 6" id="KW-1133">Transmembrane helix</keyword>
<dbReference type="Pfam" id="PF04893">
    <property type="entry name" value="Yip1"/>
    <property type="match status" value="1"/>
</dbReference>
<evidence type="ECO:0000259" key="7">
    <source>
        <dbReference type="Pfam" id="PF04893"/>
    </source>
</evidence>
<evidence type="ECO:0000256" key="5">
    <source>
        <dbReference type="ARBA" id="ARBA00023136"/>
    </source>
</evidence>
<comment type="similarity">
    <text evidence="2 6">Belongs to the YIP1 family.</text>
</comment>
<feature type="transmembrane region" description="Helical" evidence="6">
    <location>
        <begin position="273"/>
        <end position="293"/>
    </location>
</feature>
<gene>
    <name evidence="8" type="ORF">QR685DRAFT_298182</name>
</gene>
<dbReference type="InterPro" id="IPR045231">
    <property type="entry name" value="Yip1/4-like"/>
</dbReference>
<evidence type="ECO:0000256" key="2">
    <source>
        <dbReference type="ARBA" id="ARBA00010596"/>
    </source>
</evidence>
<dbReference type="EMBL" id="JAVLET010000005">
    <property type="protein sequence ID" value="KAL0469723.1"/>
    <property type="molecule type" value="Genomic_DNA"/>
</dbReference>
<proteinExistence type="inferred from homology"/>
<comment type="caution">
    <text evidence="6">Lacks conserved residue(s) required for the propagation of feature annotation.</text>
</comment>
<protein>
    <recommendedName>
        <fullName evidence="6">Protein YIP</fullName>
    </recommendedName>
</protein>
<keyword evidence="9" id="KW-1185">Reference proteome</keyword>
<feature type="transmembrane region" description="Helical" evidence="6">
    <location>
        <begin position="249"/>
        <end position="267"/>
    </location>
</feature>
<keyword evidence="3 6" id="KW-0812">Transmembrane</keyword>
<evidence type="ECO:0000313" key="9">
    <source>
        <dbReference type="Proteomes" id="UP001451303"/>
    </source>
</evidence>
<dbReference type="PANTHER" id="PTHR21236:SF2">
    <property type="entry name" value="PROTEIN YIPF"/>
    <property type="match status" value="1"/>
</dbReference>
<accession>A0ABR3DBS8</accession>